<organism evidence="2 3">
    <name type="scientific">Batillaria attramentaria</name>
    <dbReference type="NCBI Taxonomy" id="370345"/>
    <lineage>
        <taxon>Eukaryota</taxon>
        <taxon>Metazoa</taxon>
        <taxon>Spiralia</taxon>
        <taxon>Lophotrochozoa</taxon>
        <taxon>Mollusca</taxon>
        <taxon>Gastropoda</taxon>
        <taxon>Caenogastropoda</taxon>
        <taxon>Sorbeoconcha</taxon>
        <taxon>Cerithioidea</taxon>
        <taxon>Batillariidae</taxon>
        <taxon>Batillaria</taxon>
    </lineage>
</organism>
<feature type="compositionally biased region" description="Basic and acidic residues" evidence="1">
    <location>
        <begin position="81"/>
        <end position="90"/>
    </location>
</feature>
<dbReference type="EMBL" id="JACVVK020000403">
    <property type="protein sequence ID" value="KAK7475549.1"/>
    <property type="molecule type" value="Genomic_DNA"/>
</dbReference>
<evidence type="ECO:0000313" key="2">
    <source>
        <dbReference type="EMBL" id="KAK7475549.1"/>
    </source>
</evidence>
<name>A0ABD0JKL3_9CAEN</name>
<protein>
    <submittedName>
        <fullName evidence="2">Uncharacterized protein</fullName>
    </submittedName>
</protein>
<comment type="caution">
    <text evidence="2">The sequence shown here is derived from an EMBL/GenBank/DDBJ whole genome shotgun (WGS) entry which is preliminary data.</text>
</comment>
<feature type="region of interest" description="Disordered" evidence="1">
    <location>
        <begin position="1"/>
        <end position="90"/>
    </location>
</feature>
<dbReference type="AlphaFoldDB" id="A0ABD0JKL3"/>
<dbReference type="Proteomes" id="UP001519460">
    <property type="component" value="Unassembled WGS sequence"/>
</dbReference>
<accession>A0ABD0JKL3</accession>
<evidence type="ECO:0000256" key="1">
    <source>
        <dbReference type="SAM" id="MobiDB-lite"/>
    </source>
</evidence>
<gene>
    <name evidence="2" type="ORF">BaRGS_00033238</name>
</gene>
<sequence length="90" mass="10130">MFRRHQPAVSATRGPLEPMKALVYRNPRETAGCRPRRTLYRPPATQHPSTLTSPPNTRILSPNPQPSLLGQRDPHASSFGFKEENREALS</sequence>
<evidence type="ECO:0000313" key="3">
    <source>
        <dbReference type="Proteomes" id="UP001519460"/>
    </source>
</evidence>
<reference evidence="2 3" key="1">
    <citation type="journal article" date="2023" name="Sci. Data">
        <title>Genome assembly of the Korean intertidal mud-creeper Batillaria attramentaria.</title>
        <authorList>
            <person name="Patra A.K."/>
            <person name="Ho P.T."/>
            <person name="Jun S."/>
            <person name="Lee S.J."/>
            <person name="Kim Y."/>
            <person name="Won Y.J."/>
        </authorList>
    </citation>
    <scope>NUCLEOTIDE SEQUENCE [LARGE SCALE GENOMIC DNA]</scope>
    <source>
        <strain evidence="2">Wonlab-2016</strain>
    </source>
</reference>
<keyword evidence="3" id="KW-1185">Reference proteome</keyword>
<feature type="compositionally biased region" description="Polar residues" evidence="1">
    <location>
        <begin position="46"/>
        <end position="68"/>
    </location>
</feature>
<proteinExistence type="predicted"/>